<proteinExistence type="predicted"/>
<dbReference type="Proteomes" id="UP000050509">
    <property type="component" value="Unassembled WGS sequence"/>
</dbReference>
<name>A0A0P9DJM5_9CHLR</name>
<accession>A0A0P9DJM5</accession>
<keyword evidence="1" id="KW-0472">Membrane</keyword>
<reference evidence="2 3" key="1">
    <citation type="submission" date="2015-09" db="EMBL/GenBank/DDBJ databases">
        <title>Draft genome sequence of Kouleothrix aurantiaca JCM 19913.</title>
        <authorList>
            <person name="Hemp J."/>
        </authorList>
    </citation>
    <scope>NUCLEOTIDE SEQUENCE [LARGE SCALE GENOMIC DNA]</scope>
    <source>
        <strain evidence="2 3">COM-B</strain>
    </source>
</reference>
<keyword evidence="1" id="KW-1133">Transmembrane helix</keyword>
<sequence>MAAISRAALRNTTRSVSIPKLAGGLLLLAFVISAAYQLYRSTIMALPAYDAFGLSSVLLYSCALAISWLATTGRRWATWLAFVTSMLWILLGILFYFPTITALRVFGPIDWAEGVLYLALIFAAAVLLALDLLGVSLTPSEK</sequence>
<feature type="transmembrane region" description="Helical" evidence="1">
    <location>
        <begin position="77"/>
        <end position="97"/>
    </location>
</feature>
<feature type="transmembrane region" description="Helical" evidence="1">
    <location>
        <begin position="21"/>
        <end position="39"/>
    </location>
</feature>
<dbReference type="EMBL" id="LJCR01000202">
    <property type="protein sequence ID" value="KPV53683.1"/>
    <property type="molecule type" value="Genomic_DNA"/>
</dbReference>
<protein>
    <recommendedName>
        <fullName evidence="4">Histidine kinase</fullName>
    </recommendedName>
</protein>
<feature type="transmembrane region" description="Helical" evidence="1">
    <location>
        <begin position="117"/>
        <end position="137"/>
    </location>
</feature>
<evidence type="ECO:0000313" key="2">
    <source>
        <dbReference type="EMBL" id="KPV53683.1"/>
    </source>
</evidence>
<evidence type="ECO:0000256" key="1">
    <source>
        <dbReference type="SAM" id="Phobius"/>
    </source>
</evidence>
<evidence type="ECO:0000313" key="3">
    <source>
        <dbReference type="Proteomes" id="UP000050509"/>
    </source>
</evidence>
<keyword evidence="1" id="KW-0812">Transmembrane</keyword>
<dbReference type="AlphaFoldDB" id="A0A0P9DJM5"/>
<gene>
    <name evidence="2" type="ORF">SE17_08180</name>
</gene>
<feature type="transmembrane region" description="Helical" evidence="1">
    <location>
        <begin position="51"/>
        <end position="70"/>
    </location>
</feature>
<comment type="caution">
    <text evidence="2">The sequence shown here is derived from an EMBL/GenBank/DDBJ whole genome shotgun (WGS) entry which is preliminary data.</text>
</comment>
<evidence type="ECO:0008006" key="4">
    <source>
        <dbReference type="Google" id="ProtNLM"/>
    </source>
</evidence>
<keyword evidence="3" id="KW-1185">Reference proteome</keyword>
<organism evidence="2 3">
    <name type="scientific">Kouleothrix aurantiaca</name>
    <dbReference type="NCBI Taxonomy" id="186479"/>
    <lineage>
        <taxon>Bacteria</taxon>
        <taxon>Bacillati</taxon>
        <taxon>Chloroflexota</taxon>
        <taxon>Chloroflexia</taxon>
        <taxon>Chloroflexales</taxon>
        <taxon>Roseiflexineae</taxon>
        <taxon>Roseiflexaceae</taxon>
        <taxon>Kouleothrix</taxon>
    </lineage>
</organism>